<evidence type="ECO:0000313" key="1">
    <source>
        <dbReference type="EMBL" id="KAL3611217.1"/>
    </source>
</evidence>
<keyword evidence="2" id="KW-1185">Reference proteome</keyword>
<accession>A0ACC4D281</accession>
<comment type="caution">
    <text evidence="1">The sequence shown here is derived from an EMBL/GenBank/DDBJ whole genome shotgun (WGS) entry which is preliminary data.</text>
</comment>
<reference evidence="1 2" key="1">
    <citation type="journal article" date="2024" name="Plant Biotechnol. J.">
        <title>Genome and CRISPR/Cas9 system of a widespread forest tree (Populus alba) in the world.</title>
        <authorList>
            <person name="Liu Y.J."/>
            <person name="Jiang P.F."/>
            <person name="Han X.M."/>
            <person name="Li X.Y."/>
            <person name="Wang H.M."/>
            <person name="Wang Y.J."/>
            <person name="Wang X.X."/>
            <person name="Zeng Q.Y."/>
        </authorList>
    </citation>
    <scope>NUCLEOTIDE SEQUENCE [LARGE SCALE GENOMIC DNA]</scope>
    <source>
        <strain evidence="2">cv. PAL-ZL1</strain>
    </source>
</reference>
<proteinExistence type="predicted"/>
<protein>
    <submittedName>
        <fullName evidence="1">Uncharacterized protein</fullName>
    </submittedName>
</protein>
<dbReference type="EMBL" id="RCHU02000001">
    <property type="protein sequence ID" value="KAL3611217.1"/>
    <property type="molecule type" value="Genomic_DNA"/>
</dbReference>
<evidence type="ECO:0000313" key="2">
    <source>
        <dbReference type="Proteomes" id="UP000309997"/>
    </source>
</evidence>
<gene>
    <name evidence="1" type="ORF">D5086_002237</name>
</gene>
<organism evidence="1 2">
    <name type="scientific">Populus alba</name>
    <name type="common">White poplar</name>
    <dbReference type="NCBI Taxonomy" id="43335"/>
    <lineage>
        <taxon>Eukaryota</taxon>
        <taxon>Viridiplantae</taxon>
        <taxon>Streptophyta</taxon>
        <taxon>Embryophyta</taxon>
        <taxon>Tracheophyta</taxon>
        <taxon>Spermatophyta</taxon>
        <taxon>Magnoliopsida</taxon>
        <taxon>eudicotyledons</taxon>
        <taxon>Gunneridae</taxon>
        <taxon>Pentapetalae</taxon>
        <taxon>rosids</taxon>
        <taxon>fabids</taxon>
        <taxon>Malpighiales</taxon>
        <taxon>Salicaceae</taxon>
        <taxon>Saliceae</taxon>
        <taxon>Populus</taxon>
    </lineage>
</organism>
<dbReference type="Proteomes" id="UP000309997">
    <property type="component" value="Unassembled WGS sequence"/>
</dbReference>
<name>A0ACC4D281_POPAL</name>
<sequence length="79" mass="9067">MYCIKRKIFWTRRRQSCFDRSPASTWPFPTGVGCPIPPPRRATVKRRLPLCLASQNLNVRWGGPESGTSLFHKGHFLVP</sequence>